<dbReference type="InterPro" id="IPR018011">
    <property type="entry name" value="Carb_sulfotrans_8-10"/>
</dbReference>
<evidence type="ECO:0000256" key="7">
    <source>
        <dbReference type="ARBA" id="ARBA00023136"/>
    </source>
</evidence>
<dbReference type="EMBL" id="FN653078">
    <property type="protein sequence ID" value="CBY11239.1"/>
    <property type="molecule type" value="Genomic_DNA"/>
</dbReference>
<dbReference type="OrthoDB" id="2019940at2759"/>
<evidence type="ECO:0000256" key="3">
    <source>
        <dbReference type="ARBA" id="ARBA00022679"/>
    </source>
</evidence>
<keyword evidence="12" id="KW-1185">Reference proteome</keyword>
<evidence type="ECO:0000256" key="4">
    <source>
        <dbReference type="ARBA" id="ARBA00022692"/>
    </source>
</evidence>
<dbReference type="GO" id="GO:0000139">
    <property type="term" value="C:Golgi membrane"/>
    <property type="evidence" value="ECO:0007669"/>
    <property type="project" value="UniProtKB-SubCell"/>
</dbReference>
<comment type="subcellular location">
    <subcellularLocation>
        <location evidence="1 9">Golgi apparatus membrane</location>
        <topology evidence="1 9">Single-pass type II membrane protein</topology>
    </subcellularLocation>
</comment>
<evidence type="ECO:0000256" key="9">
    <source>
        <dbReference type="RuleBase" id="RU364020"/>
    </source>
</evidence>
<dbReference type="Pfam" id="PF03567">
    <property type="entry name" value="Sulfotransfer_2"/>
    <property type="match status" value="1"/>
</dbReference>
<keyword evidence="3 9" id="KW-0808">Transferase</keyword>
<keyword evidence="4 9" id="KW-0812">Transmembrane</keyword>
<accession>E4XMN2</accession>
<comment type="similarity">
    <text evidence="2 9">Belongs to the sulfotransferase 2 family.</text>
</comment>
<dbReference type="EC" id="2.8.2.-" evidence="9"/>
<dbReference type="InParanoid" id="E4XMN2"/>
<evidence type="ECO:0000256" key="8">
    <source>
        <dbReference type="ARBA" id="ARBA00023180"/>
    </source>
</evidence>
<dbReference type="GO" id="GO:0016051">
    <property type="term" value="P:carbohydrate biosynthetic process"/>
    <property type="evidence" value="ECO:0007669"/>
    <property type="project" value="InterPro"/>
</dbReference>
<evidence type="ECO:0000256" key="5">
    <source>
        <dbReference type="ARBA" id="ARBA00022989"/>
    </source>
</evidence>
<keyword evidence="5 9" id="KW-1133">Transmembrane helix</keyword>
<feature type="region of interest" description="Disordered" evidence="10">
    <location>
        <begin position="316"/>
        <end position="336"/>
    </location>
</feature>
<evidence type="ECO:0000313" key="11">
    <source>
        <dbReference type="EMBL" id="CBY11239.1"/>
    </source>
</evidence>
<dbReference type="InterPro" id="IPR005331">
    <property type="entry name" value="Sulfotransferase"/>
</dbReference>
<keyword evidence="9" id="KW-0735">Signal-anchor</keyword>
<dbReference type="GO" id="GO:0008146">
    <property type="term" value="F:sulfotransferase activity"/>
    <property type="evidence" value="ECO:0007669"/>
    <property type="project" value="InterPro"/>
</dbReference>
<reference evidence="11" key="1">
    <citation type="journal article" date="2010" name="Science">
        <title>Plasticity of animal genome architecture unmasked by rapid evolution of a pelagic tunicate.</title>
        <authorList>
            <person name="Denoeud F."/>
            <person name="Henriet S."/>
            <person name="Mungpakdee S."/>
            <person name="Aury J.M."/>
            <person name="Da Silva C."/>
            <person name="Brinkmann H."/>
            <person name="Mikhaleva J."/>
            <person name="Olsen L.C."/>
            <person name="Jubin C."/>
            <person name="Canestro C."/>
            <person name="Bouquet J.M."/>
            <person name="Danks G."/>
            <person name="Poulain J."/>
            <person name="Campsteijn C."/>
            <person name="Adamski M."/>
            <person name="Cross I."/>
            <person name="Yadetie F."/>
            <person name="Muffato M."/>
            <person name="Louis A."/>
            <person name="Butcher S."/>
            <person name="Tsagkogeorga G."/>
            <person name="Konrad A."/>
            <person name="Singh S."/>
            <person name="Jensen M.F."/>
            <person name="Cong E.H."/>
            <person name="Eikeseth-Otteraa H."/>
            <person name="Noel B."/>
            <person name="Anthouard V."/>
            <person name="Porcel B.M."/>
            <person name="Kachouri-Lafond R."/>
            <person name="Nishino A."/>
            <person name="Ugolini M."/>
            <person name="Chourrout P."/>
            <person name="Nishida H."/>
            <person name="Aasland R."/>
            <person name="Huzurbazar S."/>
            <person name="Westhof E."/>
            <person name="Delsuc F."/>
            <person name="Lehrach H."/>
            <person name="Reinhardt R."/>
            <person name="Weissenbach J."/>
            <person name="Roy S.W."/>
            <person name="Artiguenave F."/>
            <person name="Postlethwait J.H."/>
            <person name="Manak J.R."/>
            <person name="Thompson E.M."/>
            <person name="Jaillon O."/>
            <person name="Du Pasquier L."/>
            <person name="Boudinot P."/>
            <person name="Liberles D.A."/>
            <person name="Volff J.N."/>
            <person name="Philippe H."/>
            <person name="Lenhard B."/>
            <person name="Roest Crollius H."/>
            <person name="Wincker P."/>
            <person name="Chourrout D."/>
        </authorList>
    </citation>
    <scope>NUCLEOTIDE SEQUENCE [LARGE SCALE GENOMIC DNA]</scope>
</reference>
<evidence type="ECO:0000313" key="12">
    <source>
        <dbReference type="Proteomes" id="UP000001307"/>
    </source>
</evidence>
<proteinExistence type="inferred from homology"/>
<keyword evidence="7 9" id="KW-0472">Membrane</keyword>
<evidence type="ECO:0000256" key="2">
    <source>
        <dbReference type="ARBA" id="ARBA00006339"/>
    </source>
</evidence>
<evidence type="ECO:0000256" key="6">
    <source>
        <dbReference type="ARBA" id="ARBA00023034"/>
    </source>
</evidence>
<name>E4XMN2_OIKDI</name>
<evidence type="ECO:0000256" key="1">
    <source>
        <dbReference type="ARBA" id="ARBA00004323"/>
    </source>
</evidence>
<feature type="transmembrane region" description="Helical" evidence="9">
    <location>
        <begin position="12"/>
        <end position="30"/>
    </location>
</feature>
<evidence type="ECO:0000256" key="10">
    <source>
        <dbReference type="SAM" id="MobiDB-lite"/>
    </source>
</evidence>
<dbReference type="Proteomes" id="UP000001307">
    <property type="component" value="Unassembled WGS sequence"/>
</dbReference>
<sequence length="343" mass="39570">MSFTPWRSKVIKDFFFIIILFGFLSFLWLSTRDRNDEEPSAGTSRENVIRNFESYYDSEMKIIEDNLLLEEEYEDEEFSTVYENKEESVEKNEKAPSDEELDKIFQHRRQVMRRGCSVIKKIQDLMTFGSFESLLHLHRTIYDVSQPIPDSWMKSGDCIPDNLPQSSVRLVGDPFKILICLPPKCGTTNWQRGMNTLHYAISGKQREPESFYPPSLYSKLPVLSTKQIGNGKNRSMKWENKVANTRNPFARLFSAWNDKGRTHLDEQGDVSFEDFSGARILALVEEGKIGEAKKRMKGIIADKAHHFHAPYWAGIKPFQTSPPPPGRNSSFTGTDLNFLSREC</sequence>
<feature type="compositionally biased region" description="Polar residues" evidence="10">
    <location>
        <begin position="327"/>
        <end position="336"/>
    </location>
</feature>
<keyword evidence="9" id="KW-0119">Carbohydrate metabolism</keyword>
<dbReference type="PANTHER" id="PTHR12137">
    <property type="entry name" value="CARBOHYDRATE SULFOTRANSFERASE"/>
    <property type="match status" value="1"/>
</dbReference>
<organism evidence="11">
    <name type="scientific">Oikopleura dioica</name>
    <name type="common">Tunicate</name>
    <dbReference type="NCBI Taxonomy" id="34765"/>
    <lineage>
        <taxon>Eukaryota</taxon>
        <taxon>Metazoa</taxon>
        <taxon>Chordata</taxon>
        <taxon>Tunicata</taxon>
        <taxon>Appendicularia</taxon>
        <taxon>Copelata</taxon>
        <taxon>Oikopleuridae</taxon>
        <taxon>Oikopleura</taxon>
    </lineage>
</organism>
<dbReference type="PANTHER" id="PTHR12137:SF54">
    <property type="entry name" value="CARBOHYDRATE SULFOTRANSFERASE"/>
    <property type="match status" value="1"/>
</dbReference>
<dbReference type="AlphaFoldDB" id="E4XMN2"/>
<keyword evidence="8 9" id="KW-0325">Glycoprotein</keyword>
<protein>
    <recommendedName>
        <fullName evidence="9">Carbohydrate sulfotransferase</fullName>
        <ecNumber evidence="9">2.8.2.-</ecNumber>
    </recommendedName>
</protein>
<gene>
    <name evidence="11" type="ORF">GSOID_T00015426001</name>
</gene>
<keyword evidence="6 9" id="KW-0333">Golgi apparatus</keyword>